<evidence type="ECO:0000313" key="6">
    <source>
        <dbReference type="EMBL" id="KAE9156179.1"/>
    </source>
</evidence>
<gene>
    <name evidence="10" type="ORF">PF001_g14189</name>
    <name evidence="8" type="ORF">PF002_g16282</name>
    <name evidence="6" type="ORF">PF004_g32688</name>
    <name evidence="7" type="ORF">PF005_g14739</name>
    <name evidence="5" type="ORF">PF006_g13875</name>
    <name evidence="4" type="ORF">PF007_g15059</name>
    <name evidence="9" type="ORF">PF008_g33156</name>
    <name evidence="1" type="ORF">PF009_g33144</name>
    <name evidence="3" type="ORF">PF010_g14495</name>
    <name evidence="2" type="ORF">PF011_g13722</name>
</gene>
<dbReference type="EMBL" id="QXFY01011325">
    <property type="protein sequence ID" value="KAE9260256.1"/>
    <property type="molecule type" value="Genomic_DNA"/>
</dbReference>
<comment type="caution">
    <text evidence="2">The sequence shown here is derived from an EMBL/GenBank/DDBJ whole genome shotgun (WGS) entry which is preliminary data.</text>
</comment>
<dbReference type="Proteomes" id="UP000488956">
    <property type="component" value="Unassembled WGS sequence"/>
</dbReference>
<evidence type="ECO:0000313" key="15">
    <source>
        <dbReference type="Proteomes" id="UP000440732"/>
    </source>
</evidence>
<organism evidence="2 17">
    <name type="scientific">Phytophthora fragariae</name>
    <dbReference type="NCBI Taxonomy" id="53985"/>
    <lineage>
        <taxon>Eukaryota</taxon>
        <taxon>Sar</taxon>
        <taxon>Stramenopiles</taxon>
        <taxon>Oomycota</taxon>
        <taxon>Peronosporomycetes</taxon>
        <taxon>Peronosporales</taxon>
        <taxon>Peronosporaceae</taxon>
        <taxon>Phytophthora</taxon>
    </lineage>
</organism>
<dbReference type="Proteomes" id="UP000437068">
    <property type="component" value="Unassembled WGS sequence"/>
</dbReference>
<evidence type="ECO:0000313" key="19">
    <source>
        <dbReference type="Proteomes" id="UP000486351"/>
    </source>
</evidence>
<sequence length="67" mass="7319">MKISAALLACISWKITRANFAHNHIKFVWSSKAPCVEGSIPRPASNTTQQISKLTSVVEADMLPAHN</sequence>
<dbReference type="EMBL" id="QXFZ01000906">
    <property type="protein sequence ID" value="KAE9101633.1"/>
    <property type="molecule type" value="Genomic_DNA"/>
</dbReference>
<evidence type="ECO:0000313" key="14">
    <source>
        <dbReference type="Proteomes" id="UP000440367"/>
    </source>
</evidence>
<evidence type="ECO:0000313" key="3">
    <source>
        <dbReference type="EMBL" id="KAE9101283.1"/>
    </source>
</evidence>
<keyword evidence="12" id="KW-1185">Reference proteome</keyword>
<evidence type="ECO:0000313" key="7">
    <source>
        <dbReference type="EMBL" id="KAE9201973.1"/>
    </source>
</evidence>
<protein>
    <submittedName>
        <fullName evidence="2">Uncharacterized protein</fullName>
    </submittedName>
</protein>
<dbReference type="EMBL" id="QXFW01000859">
    <property type="protein sequence ID" value="KAE9001477.1"/>
    <property type="molecule type" value="Genomic_DNA"/>
</dbReference>
<dbReference type="EMBL" id="QXGB01000884">
    <property type="protein sequence ID" value="KAE9201973.1"/>
    <property type="molecule type" value="Genomic_DNA"/>
</dbReference>
<evidence type="ECO:0000313" key="10">
    <source>
        <dbReference type="EMBL" id="KAE9302011.1"/>
    </source>
</evidence>
<dbReference type="EMBL" id="QXGF01009940">
    <property type="protein sequence ID" value="KAE8916533.1"/>
    <property type="molecule type" value="Genomic_DNA"/>
</dbReference>
<evidence type="ECO:0000313" key="11">
    <source>
        <dbReference type="Proteomes" id="UP000429523"/>
    </source>
</evidence>
<evidence type="ECO:0000313" key="1">
    <source>
        <dbReference type="EMBL" id="KAE8916533.1"/>
    </source>
</evidence>
<evidence type="ECO:0000313" key="13">
    <source>
        <dbReference type="Proteomes" id="UP000437068"/>
    </source>
</evidence>
<dbReference type="EMBL" id="QXFX01000899">
    <property type="protein sequence ID" value="KAE9101283.1"/>
    <property type="molecule type" value="Genomic_DNA"/>
</dbReference>
<dbReference type="EMBL" id="QXGE01000871">
    <property type="protein sequence ID" value="KAE9302011.1"/>
    <property type="molecule type" value="Genomic_DNA"/>
</dbReference>
<reference evidence="17 18" key="1">
    <citation type="submission" date="2018-09" db="EMBL/GenBank/DDBJ databases">
        <title>Genomic investigation of the strawberry pathogen Phytophthora fragariae indicates pathogenicity is determined by transcriptional variation in three key races.</title>
        <authorList>
            <person name="Adams T.M."/>
            <person name="Armitage A.D."/>
            <person name="Sobczyk M.K."/>
            <person name="Bates H.J."/>
            <person name="Dunwell J.M."/>
            <person name="Nellist C.F."/>
            <person name="Harrison R.J."/>
        </authorList>
    </citation>
    <scope>NUCLEOTIDE SEQUENCE [LARGE SCALE GENOMIC DNA]</scope>
    <source>
        <strain evidence="10 13">A4</strain>
        <strain evidence="8 14">BC-1</strain>
        <strain evidence="6 18">BC-23</strain>
        <strain evidence="7 12">NOV-27</strain>
        <strain evidence="5 15">NOV-5</strain>
        <strain evidence="4 16">NOV-71</strain>
        <strain evidence="9 19">NOV-77</strain>
        <strain evidence="1 11">NOV-9</strain>
        <strain evidence="3 20">ONT-3</strain>
        <strain evidence="2 17">SCRP245</strain>
    </source>
</reference>
<evidence type="ECO:0000313" key="8">
    <source>
        <dbReference type="EMBL" id="KAE9219114.1"/>
    </source>
</evidence>
<dbReference type="Proteomes" id="UP000486351">
    <property type="component" value="Unassembled WGS sequence"/>
</dbReference>
<evidence type="ECO:0000313" key="20">
    <source>
        <dbReference type="Proteomes" id="UP000488956"/>
    </source>
</evidence>
<dbReference type="AlphaFoldDB" id="A0A6A3K7F1"/>
<name>A0A6A3K7F1_9STRA</name>
<dbReference type="Proteomes" id="UP000440732">
    <property type="component" value="Unassembled WGS sequence"/>
</dbReference>
<dbReference type="EMBL" id="QXGA01000844">
    <property type="protein sequence ID" value="KAE9138822.1"/>
    <property type="molecule type" value="Genomic_DNA"/>
</dbReference>
<evidence type="ECO:0000313" key="5">
    <source>
        <dbReference type="EMBL" id="KAE9138822.1"/>
    </source>
</evidence>
<dbReference type="EMBL" id="QXGC01011177">
    <property type="protein sequence ID" value="KAE9156179.1"/>
    <property type="molecule type" value="Genomic_DNA"/>
</dbReference>
<dbReference type="Proteomes" id="UP000433483">
    <property type="component" value="Unassembled WGS sequence"/>
</dbReference>
<dbReference type="Proteomes" id="UP000440367">
    <property type="component" value="Unassembled WGS sequence"/>
</dbReference>
<evidence type="ECO:0000313" key="4">
    <source>
        <dbReference type="EMBL" id="KAE9101633.1"/>
    </source>
</evidence>
<evidence type="ECO:0000313" key="18">
    <source>
        <dbReference type="Proteomes" id="UP000476176"/>
    </source>
</evidence>
<evidence type="ECO:0000313" key="12">
    <source>
        <dbReference type="Proteomes" id="UP000433483"/>
    </source>
</evidence>
<dbReference type="Proteomes" id="UP000429523">
    <property type="component" value="Unassembled WGS sequence"/>
</dbReference>
<accession>A0A6A3K7F1</accession>
<evidence type="ECO:0000313" key="2">
    <source>
        <dbReference type="EMBL" id="KAE9001477.1"/>
    </source>
</evidence>
<dbReference type="Proteomes" id="UP000460718">
    <property type="component" value="Unassembled WGS sequence"/>
</dbReference>
<dbReference type="Proteomes" id="UP000441208">
    <property type="component" value="Unassembled WGS sequence"/>
</dbReference>
<dbReference type="Proteomes" id="UP000476176">
    <property type="component" value="Unassembled WGS sequence"/>
</dbReference>
<proteinExistence type="predicted"/>
<evidence type="ECO:0000313" key="16">
    <source>
        <dbReference type="Proteomes" id="UP000441208"/>
    </source>
</evidence>
<evidence type="ECO:0000313" key="17">
    <source>
        <dbReference type="Proteomes" id="UP000460718"/>
    </source>
</evidence>
<dbReference type="EMBL" id="QXGD01000956">
    <property type="protein sequence ID" value="KAE9219114.1"/>
    <property type="molecule type" value="Genomic_DNA"/>
</dbReference>
<evidence type="ECO:0000313" key="9">
    <source>
        <dbReference type="EMBL" id="KAE9260256.1"/>
    </source>
</evidence>